<evidence type="ECO:0000313" key="2">
    <source>
        <dbReference type="Proteomes" id="UP000447434"/>
    </source>
</evidence>
<accession>A0A6A4PVC7</accession>
<dbReference type="AlphaFoldDB" id="A0A6A4PVC7"/>
<sequence>MITDQFPLSHSGLMIPTVFRPIGFCRGSFEAACGGICSCIKAAIWSLFHALKYLNRLMINLDCSDAISLVQMGCNESYHCADLVKNIENILPLFLM</sequence>
<dbReference type="Proteomes" id="UP000447434">
    <property type="component" value="Chromosome 10"/>
</dbReference>
<dbReference type="EMBL" id="WOCE01000010">
    <property type="protein sequence ID" value="KAE9605631.1"/>
    <property type="molecule type" value="Genomic_DNA"/>
</dbReference>
<protein>
    <submittedName>
        <fullName evidence="1">Uncharacterized protein</fullName>
    </submittedName>
</protein>
<organism evidence="1 2">
    <name type="scientific">Lupinus albus</name>
    <name type="common">White lupine</name>
    <name type="synonym">Lupinus termis</name>
    <dbReference type="NCBI Taxonomy" id="3870"/>
    <lineage>
        <taxon>Eukaryota</taxon>
        <taxon>Viridiplantae</taxon>
        <taxon>Streptophyta</taxon>
        <taxon>Embryophyta</taxon>
        <taxon>Tracheophyta</taxon>
        <taxon>Spermatophyta</taxon>
        <taxon>Magnoliopsida</taxon>
        <taxon>eudicotyledons</taxon>
        <taxon>Gunneridae</taxon>
        <taxon>Pentapetalae</taxon>
        <taxon>rosids</taxon>
        <taxon>fabids</taxon>
        <taxon>Fabales</taxon>
        <taxon>Fabaceae</taxon>
        <taxon>Papilionoideae</taxon>
        <taxon>50 kb inversion clade</taxon>
        <taxon>genistoids sensu lato</taxon>
        <taxon>core genistoids</taxon>
        <taxon>Genisteae</taxon>
        <taxon>Lupinus</taxon>
    </lineage>
</organism>
<keyword evidence="2" id="KW-1185">Reference proteome</keyword>
<name>A0A6A4PVC7_LUPAL</name>
<evidence type="ECO:0000313" key="1">
    <source>
        <dbReference type="EMBL" id="KAE9605631.1"/>
    </source>
</evidence>
<gene>
    <name evidence="1" type="ORF">Lalb_Chr10g0099401</name>
</gene>
<proteinExistence type="predicted"/>
<reference evidence="2" key="1">
    <citation type="journal article" date="2020" name="Nat. Commun.">
        <title>Genome sequence of the cluster root forming white lupin.</title>
        <authorList>
            <person name="Hufnagel B."/>
            <person name="Marques A."/>
            <person name="Soriano A."/>
            <person name="Marques L."/>
            <person name="Divol F."/>
            <person name="Doumas P."/>
            <person name="Sallet E."/>
            <person name="Mancinotti D."/>
            <person name="Carrere S."/>
            <person name="Marande W."/>
            <person name="Arribat S."/>
            <person name="Keller J."/>
            <person name="Huneau C."/>
            <person name="Blein T."/>
            <person name="Aime D."/>
            <person name="Laguerre M."/>
            <person name="Taylor J."/>
            <person name="Schubert V."/>
            <person name="Nelson M."/>
            <person name="Geu-Flores F."/>
            <person name="Crespi M."/>
            <person name="Gallardo-Guerrero K."/>
            <person name="Delaux P.-M."/>
            <person name="Salse J."/>
            <person name="Berges H."/>
            <person name="Guyot R."/>
            <person name="Gouzy J."/>
            <person name="Peret B."/>
        </authorList>
    </citation>
    <scope>NUCLEOTIDE SEQUENCE [LARGE SCALE GENOMIC DNA]</scope>
    <source>
        <strain evidence="2">cv. Amiga</strain>
    </source>
</reference>
<comment type="caution">
    <text evidence="1">The sequence shown here is derived from an EMBL/GenBank/DDBJ whole genome shotgun (WGS) entry which is preliminary data.</text>
</comment>